<feature type="transmembrane region" description="Helical" evidence="9">
    <location>
        <begin position="60"/>
        <end position="80"/>
    </location>
</feature>
<dbReference type="InterPro" id="IPR001851">
    <property type="entry name" value="ABC_transp_permease"/>
</dbReference>
<evidence type="ECO:0000256" key="4">
    <source>
        <dbReference type="ARBA" id="ARBA00022692"/>
    </source>
</evidence>
<evidence type="ECO:0000256" key="7">
    <source>
        <dbReference type="ARBA" id="ARBA00023136"/>
    </source>
</evidence>
<dbReference type="InterPro" id="IPR052157">
    <property type="entry name" value="BCAA_transport_permease"/>
</dbReference>
<keyword evidence="5" id="KW-0029">Amino-acid transport</keyword>
<feature type="transmembrane region" description="Helical" evidence="9">
    <location>
        <begin position="92"/>
        <end position="112"/>
    </location>
</feature>
<keyword evidence="11" id="KW-1185">Reference proteome</keyword>
<dbReference type="Proteomes" id="UP001310386">
    <property type="component" value="Unassembled WGS sequence"/>
</dbReference>
<keyword evidence="4 9" id="KW-0812">Transmembrane</keyword>
<evidence type="ECO:0000256" key="6">
    <source>
        <dbReference type="ARBA" id="ARBA00022989"/>
    </source>
</evidence>
<evidence type="ECO:0000313" key="10">
    <source>
        <dbReference type="EMBL" id="MEB3100815.1"/>
    </source>
</evidence>
<dbReference type="CDD" id="cd06582">
    <property type="entry name" value="TM_PBP1_LivH_like"/>
    <property type="match status" value="1"/>
</dbReference>
<dbReference type="RefSeq" id="WP_371752932.1">
    <property type="nucleotide sequence ID" value="NZ_JAYJLD010000004.1"/>
</dbReference>
<dbReference type="Pfam" id="PF02653">
    <property type="entry name" value="BPD_transp_2"/>
    <property type="match status" value="1"/>
</dbReference>
<proteinExistence type="inferred from homology"/>
<accession>A0ABU5ZIB1</accession>
<evidence type="ECO:0000256" key="5">
    <source>
        <dbReference type="ARBA" id="ARBA00022970"/>
    </source>
</evidence>
<evidence type="ECO:0000313" key="11">
    <source>
        <dbReference type="Proteomes" id="UP001310386"/>
    </source>
</evidence>
<sequence length="286" mass="30570">MEALLFRAIILGAIYTLASIGLSLQWGVLRNLNFSHGASITFGAYIMWAALSAGNLSYPLAFLIMLVSTFLLGVLIEYVSIRPFFGKQEVNIFIGTVALSTVLSQLYFLVFGGREKVLKTAIEGDVQLGAMRASYHEIFILLISIATLIAMWLILTKTRTGLSIRAVAQDQLGSVLVGINTKRVYSITLGVATALAGIAGVLLAPILFVSPDMGELPMIKAFVIVILGGIGSFRGTVVAAFIVALVEVFVGAFIGVLWAPLSLFVLMVVILVLKPEGLFGASARRA</sequence>
<evidence type="ECO:0000256" key="1">
    <source>
        <dbReference type="ARBA" id="ARBA00004651"/>
    </source>
</evidence>
<feature type="transmembrane region" description="Helical" evidence="9">
    <location>
        <begin position="133"/>
        <end position="155"/>
    </location>
</feature>
<keyword evidence="7 9" id="KW-0472">Membrane</keyword>
<feature type="transmembrane region" description="Helical" evidence="9">
    <location>
        <begin position="221"/>
        <end position="246"/>
    </location>
</feature>
<keyword evidence="6 9" id="KW-1133">Transmembrane helix</keyword>
<keyword evidence="3" id="KW-1003">Cell membrane</keyword>
<reference evidence="10" key="1">
    <citation type="submission" date="2023-12" db="EMBL/GenBank/DDBJ databases">
        <title>Fervidustalea candida gen. nov., sp. nov., a novel member of the family Paenibacillaceae isolated from a geothermal area.</title>
        <authorList>
            <person name="Li W.-J."/>
            <person name="Jiao J.-Y."/>
            <person name="Chen Y."/>
        </authorList>
    </citation>
    <scope>NUCLEOTIDE SEQUENCE</scope>
    <source>
        <strain evidence="10">SYSU GA230002</strain>
    </source>
</reference>
<comment type="caution">
    <text evidence="10">The sequence shown here is derived from an EMBL/GenBank/DDBJ whole genome shotgun (WGS) entry which is preliminary data.</text>
</comment>
<name>A0ABU5ZIB1_9BACL</name>
<feature type="transmembrane region" description="Helical" evidence="9">
    <location>
        <begin position="184"/>
        <end position="209"/>
    </location>
</feature>
<dbReference type="PANTHER" id="PTHR11795:SF445">
    <property type="entry name" value="AMINO ACID ABC TRANSPORTER PERMEASE PROTEIN"/>
    <property type="match status" value="1"/>
</dbReference>
<comment type="similarity">
    <text evidence="8">Belongs to the binding-protein-dependent transport system permease family. LivHM subfamily.</text>
</comment>
<evidence type="ECO:0000256" key="3">
    <source>
        <dbReference type="ARBA" id="ARBA00022475"/>
    </source>
</evidence>
<evidence type="ECO:0000256" key="9">
    <source>
        <dbReference type="SAM" id="Phobius"/>
    </source>
</evidence>
<organism evidence="10 11">
    <name type="scientific">Ferviditalea candida</name>
    <dbReference type="NCBI Taxonomy" id="3108399"/>
    <lineage>
        <taxon>Bacteria</taxon>
        <taxon>Bacillati</taxon>
        <taxon>Bacillota</taxon>
        <taxon>Bacilli</taxon>
        <taxon>Bacillales</taxon>
        <taxon>Paenibacillaceae</taxon>
        <taxon>Ferviditalea</taxon>
    </lineage>
</organism>
<protein>
    <submittedName>
        <fullName evidence="10">Branched-chain amino acid ABC transporter permease</fullName>
    </submittedName>
</protein>
<evidence type="ECO:0000256" key="2">
    <source>
        <dbReference type="ARBA" id="ARBA00022448"/>
    </source>
</evidence>
<evidence type="ECO:0000256" key="8">
    <source>
        <dbReference type="ARBA" id="ARBA00037998"/>
    </source>
</evidence>
<dbReference type="EMBL" id="JAYJLD010000004">
    <property type="protein sequence ID" value="MEB3100815.1"/>
    <property type="molecule type" value="Genomic_DNA"/>
</dbReference>
<gene>
    <name evidence="10" type="ORF">VF724_03985</name>
</gene>
<keyword evidence="2" id="KW-0813">Transport</keyword>
<feature type="transmembrane region" description="Helical" evidence="9">
    <location>
        <begin position="252"/>
        <end position="273"/>
    </location>
</feature>
<dbReference type="PANTHER" id="PTHR11795">
    <property type="entry name" value="BRANCHED-CHAIN AMINO ACID TRANSPORT SYSTEM PERMEASE PROTEIN LIVH"/>
    <property type="match status" value="1"/>
</dbReference>
<comment type="subcellular location">
    <subcellularLocation>
        <location evidence="1">Cell membrane</location>
        <topology evidence="1">Multi-pass membrane protein</topology>
    </subcellularLocation>
</comment>
<feature type="transmembrane region" description="Helical" evidence="9">
    <location>
        <begin position="34"/>
        <end position="53"/>
    </location>
</feature>